<dbReference type="AlphaFoldDB" id="A0A0F8YZG5"/>
<dbReference type="EMBL" id="LAZR01063468">
    <property type="protein sequence ID" value="KKK59464.1"/>
    <property type="molecule type" value="Genomic_DNA"/>
</dbReference>
<sequence length="181" mass="19497">VGVASSVFTFKQEIQKHQGQVWAIIASLPPMNRADAAEWEAFITKLNGPEGTFLIGDPDGQTPRGIATGTPLVKGASQLGNSLITDGWTIDTTNVLLANDYIQLSSGLTTHLHVNLNDVDSDGAGEATLDIWPDLRISPLNNDPIIVTSCKGIFRLLSNEFANQINVIKHHTVEFPAIEAI</sequence>
<protein>
    <submittedName>
        <fullName evidence="1">Uncharacterized protein</fullName>
    </submittedName>
</protein>
<organism evidence="1">
    <name type="scientific">marine sediment metagenome</name>
    <dbReference type="NCBI Taxonomy" id="412755"/>
    <lineage>
        <taxon>unclassified sequences</taxon>
        <taxon>metagenomes</taxon>
        <taxon>ecological metagenomes</taxon>
    </lineage>
</organism>
<accession>A0A0F8YZG5</accession>
<feature type="non-terminal residue" evidence="1">
    <location>
        <position position="1"/>
    </location>
</feature>
<name>A0A0F8YZG5_9ZZZZ</name>
<reference evidence="1" key="1">
    <citation type="journal article" date="2015" name="Nature">
        <title>Complex archaea that bridge the gap between prokaryotes and eukaryotes.</title>
        <authorList>
            <person name="Spang A."/>
            <person name="Saw J.H."/>
            <person name="Jorgensen S.L."/>
            <person name="Zaremba-Niedzwiedzka K."/>
            <person name="Martijn J."/>
            <person name="Lind A.E."/>
            <person name="van Eijk R."/>
            <person name="Schleper C."/>
            <person name="Guy L."/>
            <person name="Ettema T.J."/>
        </authorList>
    </citation>
    <scope>NUCLEOTIDE SEQUENCE</scope>
</reference>
<proteinExistence type="predicted"/>
<comment type="caution">
    <text evidence="1">The sequence shown here is derived from an EMBL/GenBank/DDBJ whole genome shotgun (WGS) entry which is preliminary data.</text>
</comment>
<evidence type="ECO:0000313" key="1">
    <source>
        <dbReference type="EMBL" id="KKK59464.1"/>
    </source>
</evidence>
<gene>
    <name evidence="1" type="ORF">LCGC14_3034120</name>
</gene>